<dbReference type="SUPFAM" id="SSF81324">
    <property type="entry name" value="Voltage-gated potassium channels"/>
    <property type="match status" value="2"/>
</dbReference>
<keyword evidence="11" id="KW-0407">Ion channel</keyword>
<keyword evidence="3" id="KW-0633">Potassium transport</keyword>
<reference evidence="14" key="3">
    <citation type="submission" date="2015-02" db="UniProtKB">
        <authorList>
            <consortium name="EnsemblProtists"/>
        </authorList>
    </citation>
    <scope>IDENTIFICATION</scope>
    <source>
        <strain evidence="14">DAOM BR144</strain>
    </source>
</reference>
<evidence type="ECO:0000256" key="3">
    <source>
        <dbReference type="ARBA" id="ARBA00022538"/>
    </source>
</evidence>
<keyword evidence="10 12" id="KW-0472">Membrane</keyword>
<evidence type="ECO:0000313" key="15">
    <source>
        <dbReference type="Proteomes" id="UP000019132"/>
    </source>
</evidence>
<evidence type="ECO:0000256" key="9">
    <source>
        <dbReference type="ARBA" id="ARBA00023065"/>
    </source>
</evidence>
<keyword evidence="9" id="KW-0406">Ion transport</keyword>
<dbReference type="InterPro" id="IPR028325">
    <property type="entry name" value="VG_K_chnl"/>
</dbReference>
<dbReference type="HOGENOM" id="CLU_005617_1_0_1"/>
<proteinExistence type="predicted"/>
<accession>K3WI28</accession>
<dbReference type="InterPro" id="IPR027359">
    <property type="entry name" value="Volt_channel_dom_sf"/>
</dbReference>
<dbReference type="Gene3D" id="1.20.120.350">
    <property type="entry name" value="Voltage-gated potassium channels. Chain C"/>
    <property type="match status" value="2"/>
</dbReference>
<keyword evidence="8 12" id="KW-1133">Transmembrane helix</keyword>
<feature type="transmembrane region" description="Helical" evidence="12">
    <location>
        <begin position="258"/>
        <end position="279"/>
    </location>
</feature>
<feature type="transmembrane region" description="Helical" evidence="12">
    <location>
        <begin position="123"/>
        <end position="145"/>
    </location>
</feature>
<feature type="transmembrane region" description="Helical" evidence="12">
    <location>
        <begin position="226"/>
        <end position="246"/>
    </location>
</feature>
<keyword evidence="7" id="KW-0630">Potassium</keyword>
<dbReference type="PANTHER" id="PTHR11537:SF254">
    <property type="entry name" value="POTASSIUM VOLTAGE-GATED CHANNEL PROTEIN SHAB"/>
    <property type="match status" value="1"/>
</dbReference>
<evidence type="ECO:0000259" key="13">
    <source>
        <dbReference type="Pfam" id="PF00520"/>
    </source>
</evidence>
<feature type="domain" description="Ion transport" evidence="13">
    <location>
        <begin position="47"/>
        <end position="288"/>
    </location>
</feature>
<dbReference type="GO" id="GO:0005251">
    <property type="term" value="F:delayed rectifier potassium channel activity"/>
    <property type="evidence" value="ECO:0007669"/>
    <property type="project" value="TreeGrafter"/>
</dbReference>
<dbReference type="GO" id="GO:0001508">
    <property type="term" value="P:action potential"/>
    <property type="evidence" value="ECO:0007669"/>
    <property type="project" value="TreeGrafter"/>
</dbReference>
<dbReference type="EMBL" id="GL376631">
    <property type="status" value="NOT_ANNOTATED_CDS"/>
    <property type="molecule type" value="Genomic_DNA"/>
</dbReference>
<dbReference type="EnsemblProtists" id="PYU1_T004620">
    <property type="protein sequence ID" value="PYU1_T004620"/>
    <property type="gene ID" value="PYU1_G004609"/>
</dbReference>
<evidence type="ECO:0000256" key="11">
    <source>
        <dbReference type="ARBA" id="ARBA00023303"/>
    </source>
</evidence>
<dbReference type="InParanoid" id="K3WI28"/>
<evidence type="ECO:0000256" key="7">
    <source>
        <dbReference type="ARBA" id="ARBA00022958"/>
    </source>
</evidence>
<keyword evidence="15" id="KW-1185">Reference proteome</keyword>
<feature type="transmembrane region" description="Helical" evidence="12">
    <location>
        <begin position="48"/>
        <end position="66"/>
    </location>
</feature>
<name>K3WI28_GLOUD</name>
<protein>
    <recommendedName>
        <fullName evidence="13">Ion transport domain-containing protein</fullName>
    </recommendedName>
</protein>
<keyword evidence="2" id="KW-0813">Transport</keyword>
<dbReference type="PANTHER" id="PTHR11537">
    <property type="entry name" value="VOLTAGE-GATED POTASSIUM CHANNEL"/>
    <property type="match status" value="1"/>
</dbReference>
<sequence length="673" mass="75460">MVQVATALSVIDRPPSSLAGAQRLVYLKTQAVIDGIFGKPTESLYAKLLNRIMFVCIVLNFMMMAAETCEGQNFPGSDPGYPYLPDETTYEILDAVFSIVFTIELFGRVAAKKFQKAIVMDPFTLIDFLALCPWFAQLILAIGGVEFSVSNLNGSGHAVVLLRLLRAARLGNILRHFDQSRILYLSIRASLRPLGITMFFLFTLVMLLATALFYAEPCYNVNTCAFTDIFNSAYFIMVTIATVGYGNQVPSLNNWASLMIACVAMLFGQMYFALPVFIVGTNFENTYDNFQWDSKRKKRQRDETLSPFDAQTMHSFTHHLTNTHFQLLSAWRVVQISIQKMLFRSKQDERDTMQAALAQSILLTKIKEAIEKLLVAHGESCGLLQTFVPHKKKSESVNAEARTEEVPDSSKLASVINIFMVSGTLLSVLLFCCESLPELSTTGVETLACKRVVQDYCTNTGFYAATTWELPDEGCFVRNTNSTADFSRQILFTCANVSDDPACYGNGLNFGSLDPTAFDCANSFTATGVNVICYRRQCNRIDTIVDMGPYWIYFEWTFGLGFTLDLALRFVASQDRGRLIRDFYTIFDILAVVPFFVEVFFLIAGCTIAGAVFYEIERGTECFVGTGCWWWGKNVLTPALSQGLPDGKRVLIQDRRFVILPDMKYSTWLAYST</sequence>
<organism evidence="14 15">
    <name type="scientific">Globisporangium ultimum (strain ATCC 200006 / CBS 805.95 / DAOM BR144)</name>
    <name type="common">Pythium ultimum</name>
    <dbReference type="NCBI Taxonomy" id="431595"/>
    <lineage>
        <taxon>Eukaryota</taxon>
        <taxon>Sar</taxon>
        <taxon>Stramenopiles</taxon>
        <taxon>Oomycota</taxon>
        <taxon>Peronosporomycetes</taxon>
        <taxon>Pythiales</taxon>
        <taxon>Pythiaceae</taxon>
        <taxon>Globisporangium</taxon>
    </lineage>
</organism>
<feature type="transmembrane region" description="Helical" evidence="12">
    <location>
        <begin position="550"/>
        <end position="571"/>
    </location>
</feature>
<comment type="subcellular location">
    <subcellularLocation>
        <location evidence="1">Membrane</location>
        <topology evidence="1">Multi-pass membrane protein</topology>
    </subcellularLocation>
</comment>
<evidence type="ECO:0000256" key="6">
    <source>
        <dbReference type="ARBA" id="ARBA00022882"/>
    </source>
</evidence>
<dbReference type="InterPro" id="IPR005821">
    <property type="entry name" value="Ion_trans_dom"/>
</dbReference>
<reference evidence="15" key="1">
    <citation type="journal article" date="2010" name="Genome Biol.">
        <title>Genome sequence of the necrotrophic plant pathogen Pythium ultimum reveals original pathogenicity mechanisms and effector repertoire.</title>
        <authorList>
            <person name="Levesque C.A."/>
            <person name="Brouwer H."/>
            <person name="Cano L."/>
            <person name="Hamilton J.P."/>
            <person name="Holt C."/>
            <person name="Huitema E."/>
            <person name="Raffaele S."/>
            <person name="Robideau G.P."/>
            <person name="Thines M."/>
            <person name="Win J."/>
            <person name="Zerillo M.M."/>
            <person name="Beakes G.W."/>
            <person name="Boore J.L."/>
            <person name="Busam D."/>
            <person name="Dumas B."/>
            <person name="Ferriera S."/>
            <person name="Fuerstenberg S.I."/>
            <person name="Gachon C.M."/>
            <person name="Gaulin E."/>
            <person name="Govers F."/>
            <person name="Grenville-Briggs L."/>
            <person name="Horner N."/>
            <person name="Hostetler J."/>
            <person name="Jiang R.H."/>
            <person name="Johnson J."/>
            <person name="Krajaejun T."/>
            <person name="Lin H."/>
            <person name="Meijer H.J."/>
            <person name="Moore B."/>
            <person name="Morris P."/>
            <person name="Phuntmart V."/>
            <person name="Puiu D."/>
            <person name="Shetty J."/>
            <person name="Stajich J.E."/>
            <person name="Tripathy S."/>
            <person name="Wawra S."/>
            <person name="van West P."/>
            <person name="Whitty B.R."/>
            <person name="Coutinho P.M."/>
            <person name="Henrissat B."/>
            <person name="Martin F."/>
            <person name="Thomas P.D."/>
            <person name="Tyler B.M."/>
            <person name="De Vries R.P."/>
            <person name="Kamoun S."/>
            <person name="Yandell M."/>
            <person name="Tisserat N."/>
            <person name="Buell C.R."/>
        </authorList>
    </citation>
    <scope>NUCLEOTIDE SEQUENCE</scope>
    <source>
        <strain evidence="15">DAOM:BR144</strain>
    </source>
</reference>
<evidence type="ECO:0000256" key="2">
    <source>
        <dbReference type="ARBA" id="ARBA00022448"/>
    </source>
</evidence>
<dbReference type="VEuPathDB" id="FungiDB:PYU1_G004609"/>
<evidence type="ECO:0000256" key="12">
    <source>
        <dbReference type="SAM" id="Phobius"/>
    </source>
</evidence>
<evidence type="ECO:0000256" key="1">
    <source>
        <dbReference type="ARBA" id="ARBA00004141"/>
    </source>
</evidence>
<feature type="transmembrane region" description="Helical" evidence="12">
    <location>
        <begin position="92"/>
        <end position="111"/>
    </location>
</feature>
<evidence type="ECO:0000313" key="14">
    <source>
        <dbReference type="EnsemblProtists" id="PYU1_T004620"/>
    </source>
</evidence>
<keyword evidence="4 12" id="KW-0812">Transmembrane</keyword>
<keyword evidence="6" id="KW-0851">Voltage-gated channel</keyword>
<dbReference type="Pfam" id="PF00520">
    <property type="entry name" value="Ion_trans"/>
    <property type="match status" value="2"/>
</dbReference>
<evidence type="ECO:0000256" key="10">
    <source>
        <dbReference type="ARBA" id="ARBA00023136"/>
    </source>
</evidence>
<dbReference type="Proteomes" id="UP000019132">
    <property type="component" value="Unassembled WGS sequence"/>
</dbReference>
<feature type="transmembrane region" description="Helical" evidence="12">
    <location>
        <begin position="583"/>
        <end position="614"/>
    </location>
</feature>
<feature type="domain" description="Ion transport" evidence="13">
    <location>
        <begin position="546"/>
        <end position="601"/>
    </location>
</feature>
<dbReference type="PRINTS" id="PR00169">
    <property type="entry name" value="KCHANNEL"/>
</dbReference>
<evidence type="ECO:0000256" key="5">
    <source>
        <dbReference type="ARBA" id="ARBA00022826"/>
    </source>
</evidence>
<dbReference type="GO" id="GO:0008076">
    <property type="term" value="C:voltage-gated potassium channel complex"/>
    <property type="evidence" value="ECO:0007669"/>
    <property type="project" value="InterPro"/>
</dbReference>
<dbReference type="Gene3D" id="1.10.287.70">
    <property type="match status" value="1"/>
</dbReference>
<dbReference type="STRING" id="431595.K3WI28"/>
<evidence type="ECO:0000256" key="4">
    <source>
        <dbReference type="ARBA" id="ARBA00022692"/>
    </source>
</evidence>
<keyword evidence="5" id="KW-0631">Potassium channel</keyword>
<dbReference type="AlphaFoldDB" id="K3WI28"/>
<feature type="transmembrane region" description="Helical" evidence="12">
    <location>
        <begin position="194"/>
        <end position="214"/>
    </location>
</feature>
<reference evidence="15" key="2">
    <citation type="submission" date="2010-04" db="EMBL/GenBank/DDBJ databases">
        <authorList>
            <person name="Buell R."/>
            <person name="Hamilton J."/>
            <person name="Hostetler J."/>
        </authorList>
    </citation>
    <scope>NUCLEOTIDE SEQUENCE [LARGE SCALE GENOMIC DNA]</scope>
    <source>
        <strain evidence="15">DAOM:BR144</strain>
    </source>
</reference>
<evidence type="ECO:0000256" key="8">
    <source>
        <dbReference type="ARBA" id="ARBA00022989"/>
    </source>
</evidence>
<dbReference type="eggNOG" id="KOG4390">
    <property type="taxonomic scope" value="Eukaryota"/>
</dbReference>